<organism evidence="2 3">
    <name type="scientific">Microbacterium bovistercoris</name>
    <dbReference type="NCBI Taxonomy" id="2293570"/>
    <lineage>
        <taxon>Bacteria</taxon>
        <taxon>Bacillati</taxon>
        <taxon>Actinomycetota</taxon>
        <taxon>Actinomycetes</taxon>
        <taxon>Micrococcales</taxon>
        <taxon>Microbacteriaceae</taxon>
        <taxon>Microbacterium</taxon>
    </lineage>
</organism>
<dbReference type="AlphaFoldDB" id="A0A371NVR2"/>
<dbReference type="OrthoDB" id="9807542at2"/>
<dbReference type="Gene3D" id="3.10.400.10">
    <property type="entry name" value="Sulfate adenylyltransferase"/>
    <property type="match status" value="1"/>
</dbReference>
<sequence>MPENPEIDAYWRAVRAAHPELPDAAPEAWGFGATPEHADSLLELVLAGVKTGTASSLWDYEATGDPLPQEGDCSIILDGAGTPRAVIQTTSVRIVPFDQVGADHARAEGEGDRTLRAWREIHEQYWRENSENPRGYEPDMPVVCELFRLVHPS</sequence>
<gene>
    <name evidence="2" type="ORF">DY023_05120</name>
</gene>
<dbReference type="PANTHER" id="PTHR39203">
    <property type="entry name" value="CYTOPLASMIC PROTEIN-RELATED"/>
    <property type="match status" value="1"/>
</dbReference>
<dbReference type="PANTHER" id="PTHR39203:SF1">
    <property type="entry name" value="CYTOPLASMIC PROTEIN"/>
    <property type="match status" value="1"/>
</dbReference>
<dbReference type="InterPro" id="IPR007374">
    <property type="entry name" value="ASCH_domain"/>
</dbReference>
<evidence type="ECO:0000313" key="3">
    <source>
        <dbReference type="Proteomes" id="UP000262172"/>
    </source>
</evidence>
<protein>
    <submittedName>
        <fullName evidence="2">ASCH domain-containing protein</fullName>
    </submittedName>
</protein>
<name>A0A371NVR2_9MICO</name>
<keyword evidence="3" id="KW-1185">Reference proteome</keyword>
<comment type="caution">
    <text evidence="2">The sequence shown here is derived from an EMBL/GenBank/DDBJ whole genome shotgun (WGS) entry which is preliminary data.</text>
</comment>
<dbReference type="SUPFAM" id="SSF88697">
    <property type="entry name" value="PUA domain-like"/>
    <property type="match status" value="1"/>
</dbReference>
<proteinExistence type="predicted"/>
<dbReference type="SMART" id="SM01022">
    <property type="entry name" value="ASCH"/>
    <property type="match status" value="1"/>
</dbReference>
<dbReference type="Pfam" id="PF04266">
    <property type="entry name" value="ASCH"/>
    <property type="match status" value="1"/>
</dbReference>
<evidence type="ECO:0000259" key="1">
    <source>
        <dbReference type="SMART" id="SM01022"/>
    </source>
</evidence>
<feature type="domain" description="ASCH" evidence="1">
    <location>
        <begin position="29"/>
        <end position="151"/>
    </location>
</feature>
<dbReference type="CDD" id="cd06553">
    <property type="entry name" value="ASCH_Ef3133_like"/>
    <property type="match status" value="1"/>
</dbReference>
<accession>A0A371NVR2</accession>
<evidence type="ECO:0000313" key="2">
    <source>
        <dbReference type="EMBL" id="REJ06738.1"/>
    </source>
</evidence>
<dbReference type="RefSeq" id="WP_116241269.1">
    <property type="nucleotide sequence ID" value="NZ_QUAB01000032.1"/>
</dbReference>
<reference evidence="2 3" key="1">
    <citation type="submission" date="2018-08" db="EMBL/GenBank/DDBJ databases">
        <title>Isolation, diversity and antifungal activity of Actinobacteria from cow dung.</title>
        <authorList>
            <person name="Ling L."/>
        </authorList>
    </citation>
    <scope>NUCLEOTIDE SEQUENCE [LARGE SCALE GENOMIC DNA]</scope>
    <source>
        <strain evidence="2 3">NEAU-LLE</strain>
    </source>
</reference>
<dbReference type="PIRSF" id="PIRSF021320">
    <property type="entry name" value="DUF984"/>
    <property type="match status" value="1"/>
</dbReference>
<dbReference type="EMBL" id="QUAB01000032">
    <property type="protein sequence ID" value="REJ06738.1"/>
    <property type="molecule type" value="Genomic_DNA"/>
</dbReference>
<dbReference type="Proteomes" id="UP000262172">
    <property type="component" value="Unassembled WGS sequence"/>
</dbReference>
<dbReference type="InterPro" id="IPR009326">
    <property type="entry name" value="DUF984"/>
</dbReference>
<dbReference type="InterPro" id="IPR015947">
    <property type="entry name" value="PUA-like_sf"/>
</dbReference>